<gene>
    <name evidence="1" type="ORF">HWQ56_15670</name>
</gene>
<name>A0A7D5HE23_9PSED</name>
<keyword evidence="2" id="KW-1185">Reference proteome</keyword>
<protein>
    <submittedName>
        <fullName evidence="1">Uncharacterized protein</fullName>
    </submittedName>
</protein>
<sequence length="133" mass="15101">MSLDTTRFAVHDVSRFPLVYFREQAVTPGYASQWETETTALVENGRPFVLIYDQLRQEETTEDRRQRGVWLKHNKIPLATVCKAMISIEPDEQQRAEARARGEMAVKAFGIAHLAVASEQEAVRQALPLVCLT</sequence>
<dbReference type="EMBL" id="CP056030">
    <property type="protein sequence ID" value="QKZ05150.1"/>
    <property type="molecule type" value="Genomic_DNA"/>
</dbReference>
<dbReference type="RefSeq" id="WP_176571085.1">
    <property type="nucleotide sequence ID" value="NZ_CP056030.1"/>
</dbReference>
<evidence type="ECO:0000313" key="1">
    <source>
        <dbReference type="EMBL" id="QKZ05150.1"/>
    </source>
</evidence>
<accession>A0A7D5HE23</accession>
<evidence type="ECO:0000313" key="2">
    <source>
        <dbReference type="Proteomes" id="UP000509568"/>
    </source>
</evidence>
<proteinExistence type="predicted"/>
<organism evidence="1 2">
    <name type="scientific">Pseudomonas eucalypticola</name>
    <dbReference type="NCBI Taxonomy" id="2599595"/>
    <lineage>
        <taxon>Bacteria</taxon>
        <taxon>Pseudomonadati</taxon>
        <taxon>Pseudomonadota</taxon>
        <taxon>Gammaproteobacteria</taxon>
        <taxon>Pseudomonadales</taxon>
        <taxon>Pseudomonadaceae</taxon>
        <taxon>Pseudomonas</taxon>
    </lineage>
</organism>
<dbReference type="Proteomes" id="UP000509568">
    <property type="component" value="Chromosome"/>
</dbReference>
<dbReference type="KEGG" id="pez:HWQ56_15670"/>
<reference evidence="1 2" key="1">
    <citation type="submission" date="2020-06" db="EMBL/GenBank/DDBJ databases">
        <title>Pseudomonas eucalypticola sp. nov., an endophyte of Eucalyptus dunnii leaves with biocontrol ability of eucalyptus leaf blight.</title>
        <authorList>
            <person name="Liu Y."/>
            <person name="Song Z."/>
            <person name="Zeng H."/>
            <person name="Lu M."/>
            <person name="Wang X."/>
            <person name="Lian X."/>
            <person name="Zhang Q."/>
        </authorList>
    </citation>
    <scope>NUCLEOTIDE SEQUENCE [LARGE SCALE GENOMIC DNA]</scope>
    <source>
        <strain evidence="1 2">NP-1</strain>
    </source>
</reference>
<dbReference type="AlphaFoldDB" id="A0A7D5HE23"/>